<keyword evidence="4" id="KW-0812">Transmembrane</keyword>
<organism evidence="8 9">
    <name type="scientific">Hevea brasiliensis</name>
    <name type="common">Para rubber tree</name>
    <name type="synonym">Siphonia brasiliensis</name>
    <dbReference type="NCBI Taxonomy" id="3981"/>
    <lineage>
        <taxon>Eukaryota</taxon>
        <taxon>Viridiplantae</taxon>
        <taxon>Streptophyta</taxon>
        <taxon>Embryophyta</taxon>
        <taxon>Tracheophyta</taxon>
        <taxon>Spermatophyta</taxon>
        <taxon>Magnoliopsida</taxon>
        <taxon>eudicotyledons</taxon>
        <taxon>Gunneridae</taxon>
        <taxon>Pentapetalae</taxon>
        <taxon>rosids</taxon>
        <taxon>fabids</taxon>
        <taxon>Malpighiales</taxon>
        <taxon>Euphorbiaceae</taxon>
        <taxon>Crotonoideae</taxon>
        <taxon>Micrandreae</taxon>
        <taxon>Hevea</taxon>
    </lineage>
</organism>
<dbReference type="InterPro" id="IPR001584">
    <property type="entry name" value="Integrase_cat-core"/>
</dbReference>
<dbReference type="AlphaFoldDB" id="A0A6A6ND84"/>
<dbReference type="InterPro" id="IPR025724">
    <property type="entry name" value="GAG-pre-integrase_dom"/>
</dbReference>
<dbReference type="InterPro" id="IPR007118">
    <property type="entry name" value="Expan_Lol_pI"/>
</dbReference>
<dbReference type="GO" id="GO:0005576">
    <property type="term" value="C:extracellular region"/>
    <property type="evidence" value="ECO:0007669"/>
    <property type="project" value="InterPro"/>
</dbReference>
<accession>A0A6A6ND84</accession>
<evidence type="ECO:0000256" key="4">
    <source>
        <dbReference type="SAM" id="Phobius"/>
    </source>
</evidence>
<feature type="domain" description="Expansin-like CBD" evidence="6">
    <location>
        <begin position="1124"/>
        <end position="1206"/>
    </location>
</feature>
<dbReference type="SUPFAM" id="SSF53098">
    <property type="entry name" value="Ribonuclease H-like"/>
    <property type="match status" value="1"/>
</dbReference>
<feature type="region of interest" description="Disordered" evidence="3">
    <location>
        <begin position="45"/>
        <end position="99"/>
    </location>
</feature>
<feature type="compositionally biased region" description="Basic and acidic residues" evidence="3">
    <location>
        <begin position="464"/>
        <end position="478"/>
    </location>
</feature>
<feature type="region of interest" description="Disordered" evidence="3">
    <location>
        <begin position="434"/>
        <end position="490"/>
    </location>
</feature>
<dbReference type="SUPFAM" id="SSF49590">
    <property type="entry name" value="PHL pollen allergen"/>
    <property type="match status" value="1"/>
</dbReference>
<dbReference type="InterPro" id="IPR036908">
    <property type="entry name" value="RlpA-like_sf"/>
</dbReference>
<evidence type="ECO:0000313" key="8">
    <source>
        <dbReference type="EMBL" id="KAF2322653.1"/>
    </source>
</evidence>
<dbReference type="GO" id="GO:0009506">
    <property type="term" value="C:plasmodesma"/>
    <property type="evidence" value="ECO:0007669"/>
    <property type="project" value="TreeGrafter"/>
</dbReference>
<dbReference type="InterPro" id="IPR013103">
    <property type="entry name" value="RVT_2"/>
</dbReference>
<dbReference type="InterPro" id="IPR012337">
    <property type="entry name" value="RNaseH-like_sf"/>
</dbReference>
<dbReference type="PROSITE" id="PS50994">
    <property type="entry name" value="INTEGRASE"/>
    <property type="match status" value="1"/>
</dbReference>
<dbReference type="Gene3D" id="2.60.40.760">
    <property type="entry name" value="Expansin, cellulose-binding-like domain"/>
    <property type="match status" value="1"/>
</dbReference>
<dbReference type="Pfam" id="PF22936">
    <property type="entry name" value="Pol_BBD"/>
    <property type="match status" value="1"/>
</dbReference>
<keyword evidence="9" id="KW-1185">Reference proteome</keyword>
<dbReference type="InterPro" id="IPR036397">
    <property type="entry name" value="RNaseH_sf"/>
</dbReference>
<feature type="domain" description="Integrase catalytic" evidence="7">
    <location>
        <begin position="324"/>
        <end position="419"/>
    </location>
</feature>
<dbReference type="InterPro" id="IPR054722">
    <property type="entry name" value="PolX-like_BBD"/>
</dbReference>
<comment type="caution">
    <text evidence="8">The sequence shown here is derived from an EMBL/GenBank/DDBJ whole genome shotgun (WGS) entry which is preliminary data.</text>
</comment>
<keyword evidence="4" id="KW-0472">Membrane</keyword>
<dbReference type="PANTHER" id="PTHR31692">
    <property type="entry name" value="EXPANSIN-B3"/>
    <property type="match status" value="1"/>
</dbReference>
<evidence type="ECO:0000259" key="7">
    <source>
        <dbReference type="PROSITE" id="PS50994"/>
    </source>
</evidence>
<dbReference type="PANTHER" id="PTHR31692:SF4">
    <property type="entry name" value="EXPANSIN-LIKE A1-RELATED"/>
    <property type="match status" value="1"/>
</dbReference>
<dbReference type="CDD" id="cd22276">
    <property type="entry name" value="DPBB_EXLA_N"/>
    <property type="match status" value="1"/>
</dbReference>
<comment type="similarity">
    <text evidence="2">Belongs to the expansin family.</text>
</comment>
<feature type="compositionally biased region" description="Polar residues" evidence="3">
    <location>
        <begin position="64"/>
        <end position="86"/>
    </location>
</feature>
<keyword evidence="1" id="KW-0645">Protease</keyword>
<dbReference type="Gene3D" id="2.40.40.10">
    <property type="entry name" value="RlpA-like domain"/>
    <property type="match status" value="1"/>
</dbReference>
<dbReference type="GO" id="GO:0009505">
    <property type="term" value="C:plant-type cell wall"/>
    <property type="evidence" value="ECO:0007669"/>
    <property type="project" value="TreeGrafter"/>
</dbReference>
<gene>
    <name evidence="8" type="ORF">GH714_026830</name>
</gene>
<dbReference type="Pfam" id="PF07727">
    <property type="entry name" value="RVT_2"/>
    <property type="match status" value="1"/>
</dbReference>
<name>A0A6A6ND84_HEVBR</name>
<dbReference type="SUPFAM" id="SSF50685">
    <property type="entry name" value="Barwin-like endoglucanases"/>
    <property type="match status" value="1"/>
</dbReference>
<evidence type="ECO:0000259" key="5">
    <source>
        <dbReference type="PROSITE" id="PS50842"/>
    </source>
</evidence>
<feature type="transmembrane region" description="Helical" evidence="4">
    <location>
        <begin position="953"/>
        <end position="980"/>
    </location>
</feature>
<dbReference type="SUPFAM" id="SSF56672">
    <property type="entry name" value="DNA/RNA polymerases"/>
    <property type="match status" value="1"/>
</dbReference>
<keyword evidence="1" id="KW-0378">Hydrolase</keyword>
<dbReference type="InterPro" id="IPR036749">
    <property type="entry name" value="Expansin_CBD_sf"/>
</dbReference>
<dbReference type="GO" id="GO:0009653">
    <property type="term" value="P:anatomical structure morphogenesis"/>
    <property type="evidence" value="ECO:0007669"/>
    <property type="project" value="UniProtKB-ARBA"/>
</dbReference>
<dbReference type="InterPro" id="IPR043502">
    <property type="entry name" value="DNA/RNA_pol_sf"/>
</dbReference>
<dbReference type="PROSITE" id="PS50843">
    <property type="entry name" value="EXPANSIN_CBD"/>
    <property type="match status" value="1"/>
</dbReference>
<protein>
    <recommendedName>
        <fullName evidence="10">Expansin-like EG45 domain-containing protein</fullName>
    </recommendedName>
</protein>
<sequence>MLKPPRPNFNELVSQLKNLDQRRVWFSTQNESGLDQISHVAFYGNQQNSSSNSSNRRPRFNSQGRGFQAQQTQNPFPNKESYSSQRRPPPAGRRRMTPAERELYKNEVCQYCNRDGHIAKICWWIPQEKQSSPAQALSALTLDTDVVDTDWVADSGASNHMTGNKNLFHKLTDYYGPDSITIGDGTFLSIDGVGMTSIEQKQKLSLSNVFSVPALKKNLLSVGQLTDDYPVNCEFSNVSISVKDRQTGQVLLQGPRKNNLYILSGNPKAYFSNRFRSGTADIWHQRLGHPQPSAISILFNKNLIDVKGSLHSKFLCDSCQLGKLSKFPFSLSSNKSTTVFEKVHCDLWGPAPVLSFAKFKYYACLVDDYSKYSWLIPLKKKSDFFVAYKAFEQFVLRQFGKTIKVFHSDGGGEFLNNALSSHFLSQGPDVLPVPIPATHDNRTIGDHETESDPTSESPLAAHHSHSDAVQDDGMHLEQAEQEQLSPPPLFLSNRVEDTVQNSLAAEDVVGKQVAAIESDSVFLSSPTNTHVPGTSMIDGTVISLPTVHTDQEELLPEVCSSSLAEISAEQVQDEALQPRHSMVTRSQSGIVKPNPNLADPSLFVMHTSTGVLVLLIYVDDMLLTGSSMALVQNFLQVLSKEFSMKDLGPLHHFLGIQIQSTDSGLQLNQTRYAYSILERAQMVDCQPMPTPLVQRHDAVTDPTPVADPTFFRGLVGSLQYLTLTRPDLSYSVNYISQFMHSPTLSHLKYVRRILRYLKGTIHFGLFFKKDTSLVLSAFSDADWAGCPTTRRSTTGYCTFLGCNIISWCAKKQHTVARSSTEAEYRSMAHTAAELTWLGYLLQDLQIYPKQPPILYGDNLSALHLTVNPVLHSRSKHVALDYHYVRERVAQGVLITRYIPSAYQIADIFTKSMTKARLAQFRRKLCLHPGHSLRGDITQGVIRTSPPLRRNKDAVFLGLSKGVISFIMSLFLCFSFLLFLISSVTACDRCVHQTKAAYFSKASALNSGACGYGSLAPGFNSGHLAAGIPTLYKDGAGCGACFQIRCKDNILCSSKGTTVIMTDLNHNNQTEFVLSSRAFMAMANEGMGKDILGLGIVDVEYKRVPCEYRNQNLGVRVEESSQKPNYLAIKLLYQGGQTEIIAIDVAQVGSSNWGYMSRNYGAVWDTSRVPAGALQFRFVVTAGYDGKWIWAKNVLPADWKPGVAYDSGIQITDIAQEGCSPCDHGVWK</sequence>
<feature type="compositionally biased region" description="Low complexity" evidence="3">
    <location>
        <begin position="45"/>
        <end position="63"/>
    </location>
</feature>
<dbReference type="CDD" id="cd09272">
    <property type="entry name" value="RNase_HI_RT_Ty1"/>
    <property type="match status" value="1"/>
</dbReference>
<evidence type="ECO:0008006" key="10">
    <source>
        <dbReference type="Google" id="ProtNLM"/>
    </source>
</evidence>
<proteinExistence type="inferred from homology"/>
<dbReference type="GO" id="GO:0003676">
    <property type="term" value="F:nucleic acid binding"/>
    <property type="evidence" value="ECO:0007669"/>
    <property type="project" value="InterPro"/>
</dbReference>
<dbReference type="Pfam" id="PF13976">
    <property type="entry name" value="gag_pre-integrs"/>
    <property type="match status" value="1"/>
</dbReference>
<evidence type="ECO:0000256" key="1">
    <source>
        <dbReference type="ARBA" id="ARBA00022750"/>
    </source>
</evidence>
<dbReference type="EMBL" id="JAAGAX010000002">
    <property type="protein sequence ID" value="KAF2322653.1"/>
    <property type="molecule type" value="Genomic_DNA"/>
</dbReference>
<dbReference type="Pfam" id="PF01357">
    <property type="entry name" value="Expansin_C"/>
    <property type="match status" value="1"/>
</dbReference>
<keyword evidence="4" id="KW-1133">Transmembrane helix</keyword>
<feature type="domain" description="Expansin-like EG45" evidence="5">
    <location>
        <begin position="1006"/>
        <end position="1110"/>
    </location>
</feature>
<evidence type="ECO:0000256" key="2">
    <source>
        <dbReference type="RuleBase" id="RU003460"/>
    </source>
</evidence>
<reference evidence="8 9" key="1">
    <citation type="journal article" date="2020" name="Mol. Plant">
        <title>The Chromosome-Based Rubber Tree Genome Provides New Insights into Spurge Genome Evolution and Rubber Biosynthesis.</title>
        <authorList>
            <person name="Liu J."/>
            <person name="Shi C."/>
            <person name="Shi C.C."/>
            <person name="Li W."/>
            <person name="Zhang Q.J."/>
            <person name="Zhang Y."/>
            <person name="Li K."/>
            <person name="Lu H.F."/>
            <person name="Shi C."/>
            <person name="Zhu S.T."/>
            <person name="Xiao Z.Y."/>
            <person name="Nan H."/>
            <person name="Yue Y."/>
            <person name="Zhu X.G."/>
            <person name="Wu Y."/>
            <person name="Hong X.N."/>
            <person name="Fan G.Y."/>
            <person name="Tong Y."/>
            <person name="Zhang D."/>
            <person name="Mao C.L."/>
            <person name="Liu Y.L."/>
            <person name="Hao S.J."/>
            <person name="Liu W.Q."/>
            <person name="Lv M.Q."/>
            <person name="Zhang H.B."/>
            <person name="Liu Y."/>
            <person name="Hu-Tang G.R."/>
            <person name="Wang J.P."/>
            <person name="Wang J.H."/>
            <person name="Sun Y.H."/>
            <person name="Ni S.B."/>
            <person name="Chen W.B."/>
            <person name="Zhang X.C."/>
            <person name="Jiao Y.N."/>
            <person name="Eichler E.E."/>
            <person name="Li G.H."/>
            <person name="Liu X."/>
            <person name="Gao L.Z."/>
        </authorList>
    </citation>
    <scope>NUCLEOTIDE SEQUENCE [LARGE SCALE GENOMIC DNA]</scope>
    <source>
        <strain evidence="9">cv. GT1</strain>
        <tissue evidence="8">Leaf</tissue>
    </source>
</reference>
<dbReference type="InterPro" id="IPR007117">
    <property type="entry name" value="Expansin_CBD"/>
</dbReference>
<feature type="compositionally biased region" description="Basic and acidic residues" evidence="3">
    <location>
        <begin position="439"/>
        <end position="450"/>
    </location>
</feature>
<dbReference type="GO" id="GO:0004190">
    <property type="term" value="F:aspartic-type endopeptidase activity"/>
    <property type="evidence" value="ECO:0007669"/>
    <property type="project" value="UniProtKB-KW"/>
</dbReference>
<evidence type="ECO:0000256" key="3">
    <source>
        <dbReference type="SAM" id="MobiDB-lite"/>
    </source>
</evidence>
<evidence type="ECO:0000313" key="9">
    <source>
        <dbReference type="Proteomes" id="UP000467840"/>
    </source>
</evidence>
<dbReference type="Proteomes" id="UP000467840">
    <property type="component" value="Chromosome 11"/>
</dbReference>
<dbReference type="PRINTS" id="PR01225">
    <property type="entry name" value="EXPANSNFAMLY"/>
</dbReference>
<dbReference type="Pfam" id="PF03330">
    <property type="entry name" value="DPBB_1"/>
    <property type="match status" value="1"/>
</dbReference>
<dbReference type="FunFam" id="2.60.40.760:FF:000003">
    <property type="entry name" value="Expansin-like A2"/>
    <property type="match status" value="1"/>
</dbReference>
<evidence type="ECO:0000259" key="6">
    <source>
        <dbReference type="PROSITE" id="PS50843"/>
    </source>
</evidence>
<dbReference type="Gene3D" id="3.30.420.10">
    <property type="entry name" value="Ribonuclease H-like superfamily/Ribonuclease H"/>
    <property type="match status" value="1"/>
</dbReference>
<dbReference type="InterPro" id="IPR009009">
    <property type="entry name" value="RlpA-like_DPBB"/>
</dbReference>
<dbReference type="GO" id="GO:0015074">
    <property type="term" value="P:DNA integration"/>
    <property type="evidence" value="ECO:0007669"/>
    <property type="project" value="InterPro"/>
</dbReference>
<keyword evidence="1" id="KW-0064">Aspartyl protease</keyword>
<dbReference type="InterPro" id="IPR007112">
    <property type="entry name" value="Expansin/allergen_DPBB_dom"/>
</dbReference>
<dbReference type="PROSITE" id="PS50842">
    <property type="entry name" value="EXPANSIN_EG45"/>
    <property type="match status" value="1"/>
</dbReference>